<dbReference type="EMBL" id="CP049055">
    <property type="protein sequence ID" value="QII10113.1"/>
    <property type="molecule type" value="Genomic_DNA"/>
</dbReference>
<dbReference type="EMBL" id="CT573072">
    <property type="protein sequence ID" value="CAJ72510.1"/>
    <property type="molecule type" value="Genomic_DNA"/>
</dbReference>
<evidence type="ECO:0000313" key="2">
    <source>
        <dbReference type="EMBL" id="QII10113.1"/>
    </source>
</evidence>
<reference evidence="1" key="2">
    <citation type="submission" date="2006-01" db="EMBL/GenBank/DDBJ databases">
        <authorList>
            <person name="Genoscope"/>
        </authorList>
    </citation>
    <scope>NUCLEOTIDE SEQUENCE</scope>
</reference>
<evidence type="ECO:0000313" key="3">
    <source>
        <dbReference type="Proteomes" id="UP000501926"/>
    </source>
</evidence>
<reference evidence="2 3" key="3">
    <citation type="submission" date="2020-02" db="EMBL/GenBank/DDBJ databases">
        <title>Newly sequenced genome of strain CSTR1 showed variability in Candidatus Kuenenia stuttgartiensis genomes.</title>
        <authorList>
            <person name="Ding C."/>
            <person name="Adrian L."/>
        </authorList>
    </citation>
    <scope>NUCLEOTIDE SEQUENCE [LARGE SCALE GENOMIC DNA]</scope>
    <source>
        <strain evidence="2 3">CSTR1</strain>
    </source>
</reference>
<sequence>MHNVFNTSFFLEYNTLSVISLHTSIRQCVLFGKIFNGKIRNTKQILMIKHKIQNTPNNTTHEIRKRL</sequence>
<dbReference type="Proteomes" id="UP000501926">
    <property type="component" value="Chromosome"/>
</dbReference>
<protein>
    <submittedName>
        <fullName evidence="1">Uncharacterized protein</fullName>
    </submittedName>
</protein>
<dbReference type="AlphaFoldDB" id="Q1PZK8"/>
<organism evidence="1">
    <name type="scientific">Kuenenia stuttgartiensis</name>
    <dbReference type="NCBI Taxonomy" id="174633"/>
    <lineage>
        <taxon>Bacteria</taxon>
        <taxon>Pseudomonadati</taxon>
        <taxon>Planctomycetota</taxon>
        <taxon>Candidatus Brocadiia</taxon>
        <taxon>Candidatus Brocadiales</taxon>
        <taxon>Candidatus Brocadiaceae</taxon>
        <taxon>Candidatus Kuenenia</taxon>
    </lineage>
</organism>
<accession>Q1PZK8</accession>
<evidence type="ECO:0000313" key="1">
    <source>
        <dbReference type="EMBL" id="CAJ72510.1"/>
    </source>
</evidence>
<gene>
    <name evidence="2" type="ORF">KsCSTR_07330</name>
    <name evidence="1" type="ORF">kustd1765</name>
</gene>
<reference evidence="1" key="1">
    <citation type="journal article" date="2006" name="Nature">
        <title>Deciphering the evolution and metabolism of an anammox bacterium from a community genome.</title>
        <authorList>
            <person name="Strous M."/>
            <person name="Pelletier E."/>
            <person name="Mangenot S."/>
            <person name="Rattei T."/>
            <person name="Lehner A."/>
            <person name="Taylor M.W."/>
            <person name="Horn M."/>
            <person name="Daims H."/>
            <person name="Bartol-Mavel D."/>
            <person name="Wincker P."/>
            <person name="Barbe V."/>
            <person name="Fonknechten N."/>
            <person name="Vallenet D."/>
            <person name="Segurens B."/>
            <person name="Schenowitz-Truong C."/>
            <person name="Medigue C."/>
            <person name="Collingro A."/>
            <person name="Snel B."/>
            <person name="Dutilh B.E."/>
            <person name="OpDenCamp H.J.M."/>
            <person name="vanDerDrift C."/>
            <person name="Cirpus I."/>
            <person name="vanDePas-Schoonen K.T."/>
            <person name="Harhangi H.R."/>
            <person name="vanNiftrik L."/>
            <person name="Schmid M."/>
            <person name="Keltjens J."/>
            <person name="vanDeVossenberg J."/>
            <person name="Kartal B."/>
            <person name="Meier H."/>
            <person name="Frishman D."/>
            <person name="Huynen M.A."/>
            <person name="Mewes H."/>
            <person name="Weissenbach J."/>
            <person name="Jetten M.S.M."/>
            <person name="Wagner M."/>
            <person name="LePaslier D."/>
        </authorList>
    </citation>
    <scope>NUCLEOTIDE SEQUENCE</scope>
</reference>
<name>Q1PZK8_KUEST</name>
<proteinExistence type="predicted"/>